<evidence type="ECO:0000313" key="1">
    <source>
        <dbReference type="EMBL" id="GAI73226.1"/>
    </source>
</evidence>
<dbReference type="AlphaFoldDB" id="X1S222"/>
<sequence>MGKHKCPVCGEPTEGSYSEGGIHFSICEICYEKIYKGGREATEIARPKLKSISIRHLSK</sequence>
<reference evidence="1" key="1">
    <citation type="journal article" date="2014" name="Front. Microbiol.">
        <title>High frequency of phylogenetically diverse reductive dehalogenase-homologous genes in deep subseafloor sedimentary metagenomes.</title>
        <authorList>
            <person name="Kawai M."/>
            <person name="Futagami T."/>
            <person name="Toyoda A."/>
            <person name="Takaki Y."/>
            <person name="Nishi S."/>
            <person name="Hori S."/>
            <person name="Arai W."/>
            <person name="Tsubouchi T."/>
            <person name="Morono Y."/>
            <person name="Uchiyama I."/>
            <person name="Ito T."/>
            <person name="Fujiyama A."/>
            <person name="Inagaki F."/>
            <person name="Takami H."/>
        </authorList>
    </citation>
    <scope>NUCLEOTIDE SEQUENCE</scope>
    <source>
        <strain evidence="1">Expedition CK06-06</strain>
    </source>
</reference>
<gene>
    <name evidence="1" type="ORF">S12H4_23786</name>
</gene>
<organism evidence="1">
    <name type="scientific">marine sediment metagenome</name>
    <dbReference type="NCBI Taxonomy" id="412755"/>
    <lineage>
        <taxon>unclassified sequences</taxon>
        <taxon>metagenomes</taxon>
        <taxon>ecological metagenomes</taxon>
    </lineage>
</organism>
<dbReference type="EMBL" id="BARW01012717">
    <property type="protein sequence ID" value="GAI73226.1"/>
    <property type="molecule type" value="Genomic_DNA"/>
</dbReference>
<protein>
    <submittedName>
        <fullName evidence="1">Uncharacterized protein</fullName>
    </submittedName>
</protein>
<comment type="caution">
    <text evidence="1">The sequence shown here is derived from an EMBL/GenBank/DDBJ whole genome shotgun (WGS) entry which is preliminary data.</text>
</comment>
<name>X1S222_9ZZZZ</name>
<accession>X1S222</accession>
<proteinExistence type="predicted"/>